<organism evidence="13 14">
    <name type="scientific">Candidatus Azambacteria bacterium GW2011_GWB1_46_27</name>
    <dbReference type="NCBI Taxonomy" id="1618617"/>
    <lineage>
        <taxon>Bacteria</taxon>
        <taxon>Candidatus Azamiibacteriota</taxon>
    </lineage>
</organism>
<dbReference type="InterPro" id="IPR050238">
    <property type="entry name" value="DNA_Rep/Repair_Clamp_Loader"/>
</dbReference>
<dbReference type="NCBIfam" id="TIGR01128">
    <property type="entry name" value="holA"/>
    <property type="match status" value="1"/>
</dbReference>
<evidence type="ECO:0000256" key="1">
    <source>
        <dbReference type="ARBA" id="ARBA00006360"/>
    </source>
</evidence>
<dbReference type="GO" id="GO:0005524">
    <property type="term" value="F:ATP binding"/>
    <property type="evidence" value="ECO:0007669"/>
    <property type="project" value="UniProtKB-KW"/>
</dbReference>
<dbReference type="Gene3D" id="1.10.8.60">
    <property type="match status" value="1"/>
</dbReference>
<evidence type="ECO:0000256" key="5">
    <source>
        <dbReference type="ARBA" id="ARBA00022723"/>
    </source>
</evidence>
<dbReference type="SUPFAM" id="SSF48019">
    <property type="entry name" value="post-AAA+ oligomerization domain-like"/>
    <property type="match status" value="1"/>
</dbReference>
<dbReference type="Gene3D" id="1.20.272.10">
    <property type="match status" value="1"/>
</dbReference>
<comment type="catalytic activity">
    <reaction evidence="10 11">
        <text>DNA(n) + a 2'-deoxyribonucleoside 5'-triphosphate = DNA(n+1) + diphosphate</text>
        <dbReference type="Rhea" id="RHEA:22508"/>
        <dbReference type="Rhea" id="RHEA-COMP:17339"/>
        <dbReference type="Rhea" id="RHEA-COMP:17340"/>
        <dbReference type="ChEBI" id="CHEBI:33019"/>
        <dbReference type="ChEBI" id="CHEBI:61560"/>
        <dbReference type="ChEBI" id="CHEBI:173112"/>
        <dbReference type="EC" id="2.7.7.7"/>
    </reaction>
</comment>
<dbReference type="Proteomes" id="UP000034067">
    <property type="component" value="Unassembled WGS sequence"/>
</dbReference>
<evidence type="ECO:0000256" key="8">
    <source>
        <dbReference type="ARBA" id="ARBA00022840"/>
    </source>
</evidence>
<evidence type="ECO:0000259" key="12">
    <source>
        <dbReference type="SMART" id="SM00382"/>
    </source>
</evidence>
<dbReference type="EC" id="2.7.7.7" evidence="11"/>
<keyword evidence="5" id="KW-0479">Metal-binding</keyword>
<dbReference type="Pfam" id="PF13177">
    <property type="entry name" value="DNA_pol3_delta2"/>
    <property type="match status" value="1"/>
</dbReference>
<dbReference type="AlphaFoldDB" id="A0A0G1RW57"/>
<comment type="function">
    <text evidence="11">DNA polymerase III is a complex, multichain enzyme responsible for most of the replicative synthesis in bacteria. This DNA polymerase also exhibits 3' to 5' exonuclease activity.</text>
</comment>
<evidence type="ECO:0000256" key="10">
    <source>
        <dbReference type="ARBA" id="ARBA00049244"/>
    </source>
</evidence>
<dbReference type="SMART" id="SM00382">
    <property type="entry name" value="AAA"/>
    <property type="match status" value="1"/>
</dbReference>
<dbReference type="InterPro" id="IPR003593">
    <property type="entry name" value="AAA+_ATPase"/>
</dbReference>
<dbReference type="InterPro" id="IPR045085">
    <property type="entry name" value="HLD_clamp_pol_III_gamma_tau"/>
</dbReference>
<keyword evidence="7" id="KW-0862">Zinc</keyword>
<keyword evidence="9 11" id="KW-0239">DNA-directed DNA polymerase</keyword>
<sequence length="378" mass="41886">MRLFDNLFLYMSNLVLYRKYRPKTFGEITGQEHVVRTLSNAISSGRLSHAYLFAGPRGTGKTTIARIFAKALNCSDLPNVSAKVEPCNKCDACEDINHGRALDLIEIDAASNRGIDEIRDLKEGIKFAPVKTKYKVFIVDEVHMLTKEAFNALLKTLEEPPAHAIFILATTEAEKLLATILSRVQRFDFRKLTVPEIMARLGTVASCENVRADEDALRLIAVNSDGCLRDAESALEQVIALSGNAVGAKDVKEILGTIDIETAREFVNFLIKNNLAGAFRFLHQLNDGGSDPQEFAKALIGYFRKMTVLKVDSSLGKFIGAELTGEQMLNLQEQIRDVSVNDLSAILKKIVAAEQEMKKSPFPFLHLELAAVDIIEKN</sequence>
<keyword evidence="3 11" id="KW-0548">Nucleotidyltransferase</keyword>
<evidence type="ECO:0000256" key="9">
    <source>
        <dbReference type="ARBA" id="ARBA00022932"/>
    </source>
</evidence>
<dbReference type="InterPro" id="IPR005790">
    <property type="entry name" value="DNA_polIII_delta"/>
</dbReference>
<comment type="subunit">
    <text evidence="11">DNA polymerase III contains a core (composed of alpha, epsilon and theta chains) that associates with a tau subunit. This core dimerizes to form the POLIII' complex. PolIII' associates with the gamma complex (composed of gamma, delta, delta', psi and chi chains) and with the beta chain to form the complete DNA polymerase III complex.</text>
</comment>
<dbReference type="FunFam" id="3.40.50.300:FF:000014">
    <property type="entry name" value="DNA polymerase III subunit gamma/tau"/>
    <property type="match status" value="1"/>
</dbReference>
<dbReference type="CDD" id="cd00009">
    <property type="entry name" value="AAA"/>
    <property type="match status" value="1"/>
</dbReference>
<feature type="domain" description="AAA+ ATPase" evidence="12">
    <location>
        <begin position="47"/>
        <end position="192"/>
    </location>
</feature>
<evidence type="ECO:0000256" key="4">
    <source>
        <dbReference type="ARBA" id="ARBA00022705"/>
    </source>
</evidence>
<keyword evidence="8 11" id="KW-0067">ATP-binding</keyword>
<dbReference type="NCBIfam" id="NF004046">
    <property type="entry name" value="PRK05563.1"/>
    <property type="match status" value="1"/>
</dbReference>
<dbReference type="GO" id="GO:0046872">
    <property type="term" value="F:metal ion binding"/>
    <property type="evidence" value="ECO:0007669"/>
    <property type="project" value="UniProtKB-KW"/>
</dbReference>
<evidence type="ECO:0000256" key="3">
    <source>
        <dbReference type="ARBA" id="ARBA00022695"/>
    </source>
</evidence>
<dbReference type="InterPro" id="IPR027417">
    <property type="entry name" value="P-loop_NTPase"/>
</dbReference>
<dbReference type="PATRIC" id="fig|1618617.3.peg.533"/>
<dbReference type="CDD" id="cd18137">
    <property type="entry name" value="HLD_clamp_pol_III_gamma_tau"/>
    <property type="match status" value="1"/>
</dbReference>
<dbReference type="EMBL" id="LCMJ01000041">
    <property type="protein sequence ID" value="KKU34193.1"/>
    <property type="molecule type" value="Genomic_DNA"/>
</dbReference>
<dbReference type="InterPro" id="IPR012763">
    <property type="entry name" value="DNA_pol_III_sug/sutau_N"/>
</dbReference>
<comment type="caution">
    <text evidence="13">The sequence shown here is derived from an EMBL/GenBank/DDBJ whole genome shotgun (WGS) entry which is preliminary data.</text>
</comment>
<comment type="similarity">
    <text evidence="1 11">Belongs to the DnaX/STICHEL family.</text>
</comment>
<dbReference type="PANTHER" id="PTHR11669:SF0">
    <property type="entry name" value="PROTEIN STICHEL-LIKE 2"/>
    <property type="match status" value="1"/>
</dbReference>
<keyword evidence="6 11" id="KW-0547">Nucleotide-binding</keyword>
<name>A0A0G1RW57_9BACT</name>
<dbReference type="Pfam" id="PF12169">
    <property type="entry name" value="DNA_pol3_gamma3"/>
    <property type="match status" value="1"/>
</dbReference>
<keyword evidence="2 11" id="KW-0808">Transferase</keyword>
<evidence type="ECO:0000256" key="6">
    <source>
        <dbReference type="ARBA" id="ARBA00022741"/>
    </source>
</evidence>
<dbReference type="PANTHER" id="PTHR11669">
    <property type="entry name" value="REPLICATION FACTOR C / DNA POLYMERASE III GAMMA-TAU SUBUNIT"/>
    <property type="match status" value="1"/>
</dbReference>
<dbReference type="GO" id="GO:0006261">
    <property type="term" value="P:DNA-templated DNA replication"/>
    <property type="evidence" value="ECO:0007669"/>
    <property type="project" value="TreeGrafter"/>
</dbReference>
<dbReference type="SUPFAM" id="SSF52540">
    <property type="entry name" value="P-loop containing nucleoside triphosphate hydrolases"/>
    <property type="match status" value="1"/>
</dbReference>
<evidence type="ECO:0000256" key="11">
    <source>
        <dbReference type="RuleBase" id="RU364063"/>
    </source>
</evidence>
<dbReference type="GO" id="GO:0003677">
    <property type="term" value="F:DNA binding"/>
    <property type="evidence" value="ECO:0007669"/>
    <property type="project" value="InterPro"/>
</dbReference>
<dbReference type="InterPro" id="IPR008921">
    <property type="entry name" value="DNA_pol3_clamp-load_cplx_C"/>
</dbReference>
<proteinExistence type="inferred from homology"/>
<dbReference type="NCBIfam" id="TIGR02397">
    <property type="entry name" value="dnaX_nterm"/>
    <property type="match status" value="1"/>
</dbReference>
<evidence type="ECO:0000256" key="2">
    <source>
        <dbReference type="ARBA" id="ARBA00022679"/>
    </source>
</evidence>
<protein>
    <recommendedName>
        <fullName evidence="11">DNA polymerase III subunit gamma/tau</fullName>
        <ecNumber evidence="11">2.7.7.7</ecNumber>
    </recommendedName>
</protein>
<dbReference type="GO" id="GO:0003887">
    <property type="term" value="F:DNA-directed DNA polymerase activity"/>
    <property type="evidence" value="ECO:0007669"/>
    <property type="project" value="UniProtKB-KW"/>
</dbReference>
<dbReference type="Pfam" id="PF22608">
    <property type="entry name" value="DNAX_ATPase_lid"/>
    <property type="match status" value="1"/>
</dbReference>
<accession>A0A0G1RW57</accession>
<dbReference type="GO" id="GO:0009360">
    <property type="term" value="C:DNA polymerase III complex"/>
    <property type="evidence" value="ECO:0007669"/>
    <property type="project" value="InterPro"/>
</dbReference>
<gene>
    <name evidence="11" type="primary">dnaX</name>
    <name evidence="13" type="ORF">UX48_C0041G0004</name>
</gene>
<evidence type="ECO:0000256" key="7">
    <source>
        <dbReference type="ARBA" id="ARBA00022833"/>
    </source>
</evidence>
<dbReference type="InterPro" id="IPR022754">
    <property type="entry name" value="DNA_pol_III_gamma-3"/>
</dbReference>
<keyword evidence="4 11" id="KW-0235">DNA replication</keyword>
<evidence type="ECO:0000313" key="14">
    <source>
        <dbReference type="Proteomes" id="UP000034067"/>
    </source>
</evidence>
<reference evidence="13 14" key="1">
    <citation type="journal article" date="2015" name="Nature">
        <title>rRNA introns, odd ribosomes, and small enigmatic genomes across a large radiation of phyla.</title>
        <authorList>
            <person name="Brown C.T."/>
            <person name="Hug L.A."/>
            <person name="Thomas B.C."/>
            <person name="Sharon I."/>
            <person name="Castelle C.J."/>
            <person name="Singh A."/>
            <person name="Wilkins M.J."/>
            <person name="Williams K.H."/>
            <person name="Banfield J.F."/>
        </authorList>
    </citation>
    <scope>NUCLEOTIDE SEQUENCE [LARGE SCALE GENOMIC DNA]</scope>
</reference>
<dbReference type="Gene3D" id="3.40.50.300">
    <property type="entry name" value="P-loop containing nucleotide triphosphate hydrolases"/>
    <property type="match status" value="1"/>
</dbReference>
<evidence type="ECO:0000313" key="13">
    <source>
        <dbReference type="EMBL" id="KKU34193.1"/>
    </source>
</evidence>